<dbReference type="InterPro" id="IPR013249">
    <property type="entry name" value="RNA_pol_sigma70_r4_t2"/>
</dbReference>
<evidence type="ECO:0000256" key="1">
    <source>
        <dbReference type="ARBA" id="ARBA00023015"/>
    </source>
</evidence>
<keyword evidence="2" id="KW-0731">Sigma factor</keyword>
<dbReference type="PANTHER" id="PTHR43133">
    <property type="entry name" value="RNA POLYMERASE ECF-TYPE SIGMA FACTO"/>
    <property type="match status" value="1"/>
</dbReference>
<comment type="caution">
    <text evidence="5">The sequence shown here is derived from an EMBL/GenBank/DDBJ whole genome shotgun (WGS) entry which is preliminary data.</text>
</comment>
<organism evidence="5 6">
    <name type="scientific">Luteolibacter soli</name>
    <dbReference type="NCBI Taxonomy" id="3135280"/>
    <lineage>
        <taxon>Bacteria</taxon>
        <taxon>Pseudomonadati</taxon>
        <taxon>Verrucomicrobiota</taxon>
        <taxon>Verrucomicrobiia</taxon>
        <taxon>Verrucomicrobiales</taxon>
        <taxon>Verrucomicrobiaceae</taxon>
        <taxon>Luteolibacter</taxon>
    </lineage>
</organism>
<dbReference type="Pfam" id="PF08281">
    <property type="entry name" value="Sigma70_r4_2"/>
    <property type="match status" value="1"/>
</dbReference>
<evidence type="ECO:0000256" key="3">
    <source>
        <dbReference type="ARBA" id="ARBA00023163"/>
    </source>
</evidence>
<dbReference type="PANTHER" id="PTHR43133:SF51">
    <property type="entry name" value="RNA POLYMERASE SIGMA FACTOR"/>
    <property type="match status" value="1"/>
</dbReference>
<dbReference type="EMBL" id="JBBUKT010000014">
    <property type="protein sequence ID" value="MEK7953853.1"/>
    <property type="molecule type" value="Genomic_DNA"/>
</dbReference>
<reference evidence="5 6" key="1">
    <citation type="submission" date="2024-04" db="EMBL/GenBank/DDBJ databases">
        <title>Luteolibacter sp. isolated from soil.</title>
        <authorList>
            <person name="An J."/>
        </authorList>
    </citation>
    <scope>NUCLEOTIDE SEQUENCE [LARGE SCALE GENOMIC DNA]</scope>
    <source>
        <strain evidence="5 6">Y139</strain>
    </source>
</reference>
<sequence length="233" mass="25331">MTGNSFHPTRWTLVLRSHGESEDARAALSELCAAYYEPVVIFLRRDGRGDDAAREKAHAFFAVVLEDGLGSPDPGQGRFRSYLLGALKHFLINQRDAELTAKRGAGAEHVSLTHETDTAPGLPMPGVSDDTLAFDREWALALLARALSALETEHTGKSKVFETLKPWLDGGAETSQAEAARILGMSENAVKVAIHRLRARLRELIRAEVAATVNDPAEVADELRHLIAVASSE</sequence>
<dbReference type="RefSeq" id="WP_341407620.1">
    <property type="nucleotide sequence ID" value="NZ_JBBUKT010000014.1"/>
</dbReference>
<protein>
    <submittedName>
        <fullName evidence="5">Sigma factor-like helix-turn-helix DNA-binding protein</fullName>
    </submittedName>
</protein>
<dbReference type="Proteomes" id="UP001371305">
    <property type="component" value="Unassembled WGS sequence"/>
</dbReference>
<dbReference type="InterPro" id="IPR013324">
    <property type="entry name" value="RNA_pol_sigma_r3/r4-like"/>
</dbReference>
<evidence type="ECO:0000256" key="2">
    <source>
        <dbReference type="ARBA" id="ARBA00023082"/>
    </source>
</evidence>
<evidence type="ECO:0000313" key="5">
    <source>
        <dbReference type="EMBL" id="MEK7953853.1"/>
    </source>
</evidence>
<keyword evidence="3" id="KW-0804">Transcription</keyword>
<gene>
    <name evidence="5" type="ORF">WKV53_25275</name>
</gene>
<name>A0ABU9B260_9BACT</name>
<dbReference type="InterPro" id="IPR036388">
    <property type="entry name" value="WH-like_DNA-bd_sf"/>
</dbReference>
<accession>A0ABU9B260</accession>
<keyword evidence="6" id="KW-1185">Reference proteome</keyword>
<proteinExistence type="predicted"/>
<feature type="domain" description="RNA polymerase sigma factor 70 region 4 type 2" evidence="4">
    <location>
        <begin position="174"/>
        <end position="201"/>
    </location>
</feature>
<evidence type="ECO:0000313" key="6">
    <source>
        <dbReference type="Proteomes" id="UP001371305"/>
    </source>
</evidence>
<dbReference type="InterPro" id="IPR039425">
    <property type="entry name" value="RNA_pol_sigma-70-like"/>
</dbReference>
<keyword evidence="1" id="KW-0805">Transcription regulation</keyword>
<evidence type="ECO:0000259" key="4">
    <source>
        <dbReference type="Pfam" id="PF08281"/>
    </source>
</evidence>
<dbReference type="SUPFAM" id="SSF88659">
    <property type="entry name" value="Sigma3 and sigma4 domains of RNA polymerase sigma factors"/>
    <property type="match status" value="1"/>
</dbReference>
<dbReference type="Gene3D" id="1.10.10.10">
    <property type="entry name" value="Winged helix-like DNA-binding domain superfamily/Winged helix DNA-binding domain"/>
    <property type="match status" value="1"/>
</dbReference>